<proteinExistence type="predicted"/>
<reference evidence="1" key="1">
    <citation type="submission" date="2018-02" db="EMBL/GenBank/DDBJ databases">
        <title>Rhizophora mucronata_Transcriptome.</title>
        <authorList>
            <person name="Meera S.P."/>
            <person name="Sreeshan A."/>
            <person name="Augustine A."/>
        </authorList>
    </citation>
    <scope>NUCLEOTIDE SEQUENCE</scope>
    <source>
        <tissue evidence="1">Leaf</tissue>
    </source>
</reference>
<dbReference type="AlphaFoldDB" id="A0A2P2MH70"/>
<accession>A0A2P2MH70</accession>
<protein>
    <submittedName>
        <fullName evidence="1">Sumo ligase</fullName>
    </submittedName>
</protein>
<evidence type="ECO:0000313" key="1">
    <source>
        <dbReference type="EMBL" id="MBX29588.1"/>
    </source>
</evidence>
<sequence length="78" mass="8494">MTLSVECGGGICRGVIVISKDPVDSCKVFSAVDEPQPCVSHFNFLQNNMISATHGSIKGHYSHSFSIPIVKKNPSRCW</sequence>
<dbReference type="EMBL" id="GGEC01049104">
    <property type="protein sequence ID" value="MBX29588.1"/>
    <property type="molecule type" value="Transcribed_RNA"/>
</dbReference>
<dbReference type="GO" id="GO:0016874">
    <property type="term" value="F:ligase activity"/>
    <property type="evidence" value="ECO:0007669"/>
    <property type="project" value="UniProtKB-KW"/>
</dbReference>
<name>A0A2P2MH70_RHIMU</name>
<keyword evidence="1" id="KW-0436">Ligase</keyword>
<organism evidence="1">
    <name type="scientific">Rhizophora mucronata</name>
    <name type="common">Asiatic mangrove</name>
    <dbReference type="NCBI Taxonomy" id="61149"/>
    <lineage>
        <taxon>Eukaryota</taxon>
        <taxon>Viridiplantae</taxon>
        <taxon>Streptophyta</taxon>
        <taxon>Embryophyta</taxon>
        <taxon>Tracheophyta</taxon>
        <taxon>Spermatophyta</taxon>
        <taxon>Magnoliopsida</taxon>
        <taxon>eudicotyledons</taxon>
        <taxon>Gunneridae</taxon>
        <taxon>Pentapetalae</taxon>
        <taxon>rosids</taxon>
        <taxon>fabids</taxon>
        <taxon>Malpighiales</taxon>
        <taxon>Rhizophoraceae</taxon>
        <taxon>Rhizophora</taxon>
    </lineage>
</organism>